<reference evidence="1" key="1">
    <citation type="journal article" date="2020" name="Stud. Mycol.">
        <title>101 Dothideomycetes genomes: a test case for predicting lifestyles and emergence of pathogens.</title>
        <authorList>
            <person name="Haridas S."/>
            <person name="Albert R."/>
            <person name="Binder M."/>
            <person name="Bloem J."/>
            <person name="Labutti K."/>
            <person name="Salamov A."/>
            <person name="Andreopoulos B."/>
            <person name="Baker S."/>
            <person name="Barry K."/>
            <person name="Bills G."/>
            <person name="Bluhm B."/>
            <person name="Cannon C."/>
            <person name="Castanera R."/>
            <person name="Culley D."/>
            <person name="Daum C."/>
            <person name="Ezra D."/>
            <person name="Gonzalez J."/>
            <person name="Henrissat B."/>
            <person name="Kuo A."/>
            <person name="Liang C."/>
            <person name="Lipzen A."/>
            <person name="Lutzoni F."/>
            <person name="Magnuson J."/>
            <person name="Mondo S."/>
            <person name="Nolan M."/>
            <person name="Ohm R."/>
            <person name="Pangilinan J."/>
            <person name="Park H.-J."/>
            <person name="Ramirez L."/>
            <person name="Alfaro M."/>
            <person name="Sun H."/>
            <person name="Tritt A."/>
            <person name="Yoshinaga Y."/>
            <person name="Zwiers L.-H."/>
            <person name="Turgeon B."/>
            <person name="Goodwin S."/>
            <person name="Spatafora J."/>
            <person name="Crous P."/>
            <person name="Grigoriev I."/>
        </authorList>
    </citation>
    <scope>NUCLEOTIDE SEQUENCE</scope>
    <source>
        <strain evidence="1">CBS 207.26</strain>
    </source>
</reference>
<keyword evidence="2" id="KW-1185">Reference proteome</keyword>
<evidence type="ECO:0000313" key="2">
    <source>
        <dbReference type="Proteomes" id="UP000800200"/>
    </source>
</evidence>
<dbReference type="EMBL" id="ML994688">
    <property type="protein sequence ID" value="KAF2177477.1"/>
    <property type="molecule type" value="Genomic_DNA"/>
</dbReference>
<proteinExistence type="predicted"/>
<organism evidence="1 2">
    <name type="scientific">Zopfia rhizophila CBS 207.26</name>
    <dbReference type="NCBI Taxonomy" id="1314779"/>
    <lineage>
        <taxon>Eukaryota</taxon>
        <taxon>Fungi</taxon>
        <taxon>Dikarya</taxon>
        <taxon>Ascomycota</taxon>
        <taxon>Pezizomycotina</taxon>
        <taxon>Dothideomycetes</taxon>
        <taxon>Dothideomycetes incertae sedis</taxon>
        <taxon>Zopfiaceae</taxon>
        <taxon>Zopfia</taxon>
    </lineage>
</organism>
<gene>
    <name evidence="1" type="ORF">K469DRAFT_719818</name>
</gene>
<accession>A0A6A6DDF6</accession>
<dbReference type="AlphaFoldDB" id="A0A6A6DDF6"/>
<sequence>MRHGWNFNVLPTTIQNCGKKSTITKDDTVMVGPKVEDLALLFSKLLKSAMLRMYEIVKTLLTLKARMLRLRKGKKI</sequence>
<dbReference type="Proteomes" id="UP000800200">
    <property type="component" value="Unassembled WGS sequence"/>
</dbReference>
<evidence type="ECO:0000313" key="1">
    <source>
        <dbReference type="EMBL" id="KAF2177477.1"/>
    </source>
</evidence>
<name>A0A6A6DDF6_9PEZI</name>
<protein>
    <submittedName>
        <fullName evidence="1">Uncharacterized protein</fullName>
    </submittedName>
</protein>